<accession>A0A4D6MDA9</accession>
<dbReference type="AlphaFoldDB" id="A0A4D6MDA9"/>
<name>A0A4D6MDA9_VIGUN</name>
<evidence type="ECO:0000256" key="3">
    <source>
        <dbReference type="ARBA" id="ARBA00023125"/>
    </source>
</evidence>
<dbReference type="GO" id="GO:0003700">
    <property type="term" value="F:DNA-binding transcription factor activity"/>
    <property type="evidence" value="ECO:0007669"/>
    <property type="project" value="InterPro"/>
</dbReference>
<dbReference type="SUPFAM" id="SSF47459">
    <property type="entry name" value="HLH, helix-loop-helix DNA-binding domain"/>
    <property type="match status" value="1"/>
</dbReference>
<feature type="domain" description="BHLH" evidence="6">
    <location>
        <begin position="149"/>
        <end position="198"/>
    </location>
</feature>
<evidence type="ECO:0000256" key="2">
    <source>
        <dbReference type="ARBA" id="ARBA00023015"/>
    </source>
</evidence>
<gene>
    <name evidence="7" type="ORF">DEO72_LG7g70</name>
</gene>
<protein>
    <submittedName>
        <fullName evidence="7">Aprataxin</fullName>
    </submittedName>
</protein>
<dbReference type="InterPro" id="IPR011598">
    <property type="entry name" value="bHLH_dom"/>
</dbReference>
<dbReference type="PROSITE" id="PS50888">
    <property type="entry name" value="BHLH"/>
    <property type="match status" value="1"/>
</dbReference>
<comment type="subcellular location">
    <subcellularLocation>
        <location evidence="1">Nucleus</location>
    </subcellularLocation>
</comment>
<keyword evidence="4" id="KW-0804">Transcription</keyword>
<evidence type="ECO:0000256" key="5">
    <source>
        <dbReference type="ARBA" id="ARBA00023242"/>
    </source>
</evidence>
<evidence type="ECO:0000313" key="8">
    <source>
        <dbReference type="Proteomes" id="UP000501690"/>
    </source>
</evidence>
<evidence type="ECO:0000313" key="7">
    <source>
        <dbReference type="EMBL" id="QCD98793.1"/>
    </source>
</evidence>
<dbReference type="Pfam" id="PF00010">
    <property type="entry name" value="HLH"/>
    <property type="match status" value="1"/>
</dbReference>
<dbReference type="InterPro" id="IPR036638">
    <property type="entry name" value="HLH_DNA-bd_sf"/>
</dbReference>
<evidence type="ECO:0000259" key="6">
    <source>
        <dbReference type="PROSITE" id="PS50888"/>
    </source>
</evidence>
<reference evidence="7 8" key="1">
    <citation type="submission" date="2019-04" db="EMBL/GenBank/DDBJ databases">
        <title>An improved genome assembly and genetic linkage map for asparagus bean, Vigna unguiculata ssp. sesquipedialis.</title>
        <authorList>
            <person name="Xia Q."/>
            <person name="Zhang R."/>
            <person name="Dong Y."/>
        </authorList>
    </citation>
    <scope>NUCLEOTIDE SEQUENCE [LARGE SCALE GENOMIC DNA]</scope>
    <source>
        <tissue evidence="7">Leaf</tissue>
    </source>
</reference>
<evidence type="ECO:0000256" key="1">
    <source>
        <dbReference type="ARBA" id="ARBA00004123"/>
    </source>
</evidence>
<evidence type="ECO:0000256" key="4">
    <source>
        <dbReference type="ARBA" id="ARBA00023163"/>
    </source>
</evidence>
<dbReference type="GO" id="GO:0046983">
    <property type="term" value="F:protein dimerization activity"/>
    <property type="evidence" value="ECO:0007669"/>
    <property type="project" value="InterPro"/>
</dbReference>
<dbReference type="Proteomes" id="UP000501690">
    <property type="component" value="Linkage Group LG7"/>
</dbReference>
<dbReference type="EMBL" id="CP039351">
    <property type="protein sequence ID" value="QCD98793.1"/>
    <property type="molecule type" value="Genomic_DNA"/>
</dbReference>
<dbReference type="SMART" id="SM00353">
    <property type="entry name" value="HLH"/>
    <property type="match status" value="1"/>
</dbReference>
<dbReference type="GO" id="GO:0005634">
    <property type="term" value="C:nucleus"/>
    <property type="evidence" value="ECO:0007669"/>
    <property type="project" value="UniProtKB-SubCell"/>
</dbReference>
<keyword evidence="8" id="KW-1185">Reference proteome</keyword>
<keyword evidence="5" id="KW-0539">Nucleus</keyword>
<dbReference type="PANTHER" id="PTHR45914">
    <property type="entry name" value="TRANSCRIPTION FACTOR HEC3-RELATED"/>
    <property type="match status" value="1"/>
</dbReference>
<sequence>MSLSKFFDWNTVQISDSEEASLLNEAMAEEPNIQHLFPYSDESFFLSNALFEYTIDPNGGFLCPSDIHSPFDPFDPFTSLPHHQIFPTHEEYYDPLPKRQKFFCDEQQELSPPEGFVNGYSFQPEETQQQQQQLFSMDNQCEEKGNKERTISPQSVAARERRRKITNKTQELGKLVPGGTKMNTAEMLHAAAKYVKYLQVQVEMLELMNSLEHEDKAAPPSEILHGLVVSPFVQEKLYAGEKCFLPKETTVTERVVRGAVYHLVLVSAKELVELVADAATACHLAPPETKKCVPVMLA</sequence>
<dbReference type="Gene3D" id="4.10.280.10">
    <property type="entry name" value="Helix-loop-helix DNA-binding domain"/>
    <property type="match status" value="1"/>
</dbReference>
<dbReference type="GO" id="GO:0003677">
    <property type="term" value="F:DNA binding"/>
    <property type="evidence" value="ECO:0007669"/>
    <property type="project" value="UniProtKB-KW"/>
</dbReference>
<keyword evidence="2" id="KW-0805">Transcription regulation</keyword>
<proteinExistence type="predicted"/>
<organism evidence="7 8">
    <name type="scientific">Vigna unguiculata</name>
    <name type="common">Cowpea</name>
    <dbReference type="NCBI Taxonomy" id="3917"/>
    <lineage>
        <taxon>Eukaryota</taxon>
        <taxon>Viridiplantae</taxon>
        <taxon>Streptophyta</taxon>
        <taxon>Embryophyta</taxon>
        <taxon>Tracheophyta</taxon>
        <taxon>Spermatophyta</taxon>
        <taxon>Magnoliopsida</taxon>
        <taxon>eudicotyledons</taxon>
        <taxon>Gunneridae</taxon>
        <taxon>Pentapetalae</taxon>
        <taxon>rosids</taxon>
        <taxon>fabids</taxon>
        <taxon>Fabales</taxon>
        <taxon>Fabaceae</taxon>
        <taxon>Papilionoideae</taxon>
        <taxon>50 kb inversion clade</taxon>
        <taxon>NPAAA clade</taxon>
        <taxon>indigoferoid/millettioid clade</taxon>
        <taxon>Phaseoleae</taxon>
        <taxon>Vigna</taxon>
    </lineage>
</organism>
<keyword evidence="3" id="KW-0238">DNA-binding</keyword>
<dbReference type="InterPro" id="IPR045843">
    <property type="entry name" value="IND-like"/>
</dbReference>